<accession>A0A2U8QUH9</accession>
<keyword evidence="3" id="KW-1185">Reference proteome</keyword>
<dbReference type="PANTHER" id="PTHR47505:SF1">
    <property type="entry name" value="DNA UTILIZATION PROTEIN YHGH"/>
    <property type="match status" value="1"/>
</dbReference>
<dbReference type="CDD" id="cd06223">
    <property type="entry name" value="PRTases_typeI"/>
    <property type="match status" value="1"/>
</dbReference>
<gene>
    <name evidence="2" type="ORF">DI487_06020</name>
</gene>
<dbReference type="Proteomes" id="UP000245429">
    <property type="component" value="Chromosome"/>
</dbReference>
<name>A0A2U8QUH9_9FLAO</name>
<reference evidence="2 3" key="1">
    <citation type="submission" date="2018-05" db="EMBL/GenBank/DDBJ databases">
        <title>Flavobacterium sp. MEBiC07310.</title>
        <authorList>
            <person name="Baek K."/>
        </authorList>
    </citation>
    <scope>NUCLEOTIDE SEQUENCE [LARGE SCALE GENOMIC DNA]</scope>
    <source>
        <strain evidence="2 3">MEBiC07310</strain>
    </source>
</reference>
<dbReference type="OrthoDB" id="9779910at2"/>
<comment type="similarity">
    <text evidence="1">Belongs to the ComF/GntX family.</text>
</comment>
<dbReference type="KEGG" id="fse:DI487_06020"/>
<keyword evidence="2" id="KW-0328">Glycosyltransferase</keyword>
<dbReference type="SUPFAM" id="SSF53271">
    <property type="entry name" value="PRTase-like"/>
    <property type="match status" value="1"/>
</dbReference>
<dbReference type="PANTHER" id="PTHR47505">
    <property type="entry name" value="DNA UTILIZATION PROTEIN YHGH"/>
    <property type="match status" value="1"/>
</dbReference>
<dbReference type="RefSeq" id="WP_109568824.1">
    <property type="nucleotide sequence ID" value="NZ_CP029463.1"/>
</dbReference>
<dbReference type="GO" id="GO:0016757">
    <property type="term" value="F:glycosyltransferase activity"/>
    <property type="evidence" value="ECO:0007669"/>
    <property type="project" value="UniProtKB-KW"/>
</dbReference>
<evidence type="ECO:0000256" key="1">
    <source>
        <dbReference type="ARBA" id="ARBA00008007"/>
    </source>
</evidence>
<evidence type="ECO:0000313" key="3">
    <source>
        <dbReference type="Proteomes" id="UP000245429"/>
    </source>
</evidence>
<dbReference type="InterPro" id="IPR051910">
    <property type="entry name" value="ComF/GntX_DNA_util-trans"/>
</dbReference>
<proteinExistence type="inferred from homology"/>
<dbReference type="Gene3D" id="3.40.50.2020">
    <property type="match status" value="1"/>
</dbReference>
<dbReference type="AlphaFoldDB" id="A0A2U8QUH9"/>
<evidence type="ECO:0000313" key="2">
    <source>
        <dbReference type="EMBL" id="AWM13455.1"/>
    </source>
</evidence>
<dbReference type="InterPro" id="IPR000836">
    <property type="entry name" value="PRTase_dom"/>
</dbReference>
<protein>
    <submittedName>
        <fullName evidence="2">Amidophosphoribosyltransferase</fullName>
    </submittedName>
</protein>
<organism evidence="2 3">
    <name type="scientific">Flavobacterium sediminis</name>
    <dbReference type="NCBI Taxonomy" id="2201181"/>
    <lineage>
        <taxon>Bacteria</taxon>
        <taxon>Pseudomonadati</taxon>
        <taxon>Bacteroidota</taxon>
        <taxon>Flavobacteriia</taxon>
        <taxon>Flavobacteriales</taxon>
        <taxon>Flavobacteriaceae</taxon>
        <taxon>Flavobacterium</taxon>
    </lineage>
</organism>
<sequence length="228" mass="26479">MLKNLLKLLFPDICYGCGSLLIKNERVICTACRHTLPRTYHHQSPEQNEIHKKFYGLLPLEFSCSFLYFTHKNNVKELIHNLKYRNKTAIGKELGMIYSSDIRKVIEKYHVDCIVPVPLHPKRLKERGYNQIETFAKTIAETCKVDYNPTILYRKTYSKTQTKKNKESRQMDKRNVFAVQYNKENEGKHYLLIDDVLTTGATLESCGNALLEIPNTKISILTIAYTLS</sequence>
<dbReference type="InterPro" id="IPR029057">
    <property type="entry name" value="PRTase-like"/>
</dbReference>
<keyword evidence="2" id="KW-0808">Transferase</keyword>
<dbReference type="EMBL" id="CP029463">
    <property type="protein sequence ID" value="AWM13455.1"/>
    <property type="molecule type" value="Genomic_DNA"/>
</dbReference>